<accession>A0A8B8AW66</accession>
<keyword evidence="1" id="KW-0677">Repeat</keyword>
<dbReference type="Pfam" id="PF00023">
    <property type="entry name" value="Ank"/>
    <property type="match status" value="3"/>
</dbReference>
<feature type="repeat" description="ANK" evidence="3">
    <location>
        <begin position="962"/>
        <end position="994"/>
    </location>
</feature>
<feature type="repeat" description="ANK" evidence="3">
    <location>
        <begin position="896"/>
        <end position="928"/>
    </location>
</feature>
<dbReference type="PANTHER" id="PTHR24198:SF165">
    <property type="entry name" value="ANKYRIN REPEAT-CONTAINING PROTEIN-RELATED"/>
    <property type="match status" value="1"/>
</dbReference>
<dbReference type="PANTHER" id="PTHR24198">
    <property type="entry name" value="ANKYRIN REPEAT AND PROTEIN KINASE DOMAIN-CONTAINING PROTEIN"/>
    <property type="match status" value="1"/>
</dbReference>
<feature type="repeat" description="ANK" evidence="3">
    <location>
        <begin position="1126"/>
        <end position="1158"/>
    </location>
</feature>
<keyword evidence="7" id="KW-1185">Reference proteome</keyword>
<feature type="repeat" description="ANK" evidence="3">
    <location>
        <begin position="1652"/>
        <end position="1684"/>
    </location>
</feature>
<feature type="domain" description="Novel STAND NTPase 3" evidence="6">
    <location>
        <begin position="266"/>
        <end position="420"/>
    </location>
</feature>
<evidence type="ECO:0000256" key="4">
    <source>
        <dbReference type="SAM" id="Phobius"/>
    </source>
</evidence>
<feature type="repeat" description="ANK" evidence="3">
    <location>
        <begin position="1527"/>
        <end position="1559"/>
    </location>
</feature>
<evidence type="ECO:0000256" key="1">
    <source>
        <dbReference type="ARBA" id="ARBA00022737"/>
    </source>
</evidence>
<dbReference type="Gene3D" id="1.25.40.20">
    <property type="entry name" value="Ankyrin repeat-containing domain"/>
    <property type="match status" value="8"/>
</dbReference>
<evidence type="ECO:0000256" key="3">
    <source>
        <dbReference type="PROSITE-ProRule" id="PRU00023"/>
    </source>
</evidence>
<dbReference type="OrthoDB" id="7464126at2759"/>
<evidence type="ECO:0000313" key="8">
    <source>
        <dbReference type="RefSeq" id="XP_022295507.1"/>
    </source>
</evidence>
<feature type="repeat" description="ANK" evidence="3">
    <location>
        <begin position="1498"/>
        <end position="1526"/>
    </location>
</feature>
<proteinExistence type="predicted"/>
<dbReference type="InterPro" id="IPR049050">
    <property type="entry name" value="nSTAND3"/>
</dbReference>
<sequence>MGLHNKVLVFVLGTFLLLYECRKLESNRFPVYTTESCPRNETEWDKTSSFFNCATNTIFSCFPNEDLTMLLQFCYPSKNIPIEKGICLYLKKDQSGLDVYNCTHFKYGCPTKFYSGSIIYKYPNCTSVGNGCFLADSSCEKRSSARTTHRGQSDWVFVVALLVSIVTLCVLGVCFYKLRKRERGTPNRVIKRNLEKSVQEKLLGPKVHKTKDEVKPQEEEDMMEMDNPAQFQEDWLLKQEEEKTQYTEGQLKEDTLNHWRKDEAFFVVTNATKEVLKQIINEKRFVVVTGHSGCGKSAIIQHIALKYLKEGWDIKPVNAISEIMAAYNSGNYIENKTMFVFNDPIGKEFFDEILFSAWKQYEGTMMLFLKHVYLLLTCRTHIFDDSKTIGVLKDNSCIINIEKKHLKLSLDEKKEMIRKHAPKALFECNELEEALETELYFPLLCKLFANTDFCDIKFKVDEIIKKEISVYKEKDKRKYCSLVYLFLSKNNTSKSHIQKDIERIDACSKLCGTSNLTSADIISNLKALDGFLIKCIGESFQFYHDRVMEVTTSVFALDYPIETIRNADLSFLRNRVRIEDTEEIDMLTISIGDDEEYISEIASRFFDELFLDSFMEVVLNPCLKNEKVIKCITQKIEHESEKVQLINKRKTIGTYQNHPDESYNEKHELEQDISKLNFLYLENEISPLFALVVMGHNEISKYFFESLIKRKCNLNESKLFCAVSRSGCIDLYEYFLKGDQSQAFEKKWGGLHPIHIASKFRQVKLLQTMIKSRLDFNTITDNFNTPLLFAVMGLKGEERNKPSKNSKKIQKETVQLLVQYGADIDVNSHTKDTPLYIACKDGLIDIVQILLESDAGINICTKNRRSALYAACQNGHDSIVDILLQKEADVNLCTEEKESPLYAACKNGHDKIVQRLLQKDAKVNLCSEHGNSPLYEACKNGNDNVVQLLLQKDASVNCYTRQRKSPLYAACKKGHASIVQCLLQKDATVNFCTKEKESPLYAACKNGNCAIVFSLLHKKAEANLCTNDGRSPLYAACKNGHVDIVQILLQNDESIVGTGSGKNPIYAACKRGNYRVVEILLQRDFKVNLCTEKRKSPLYAACQNGHDKIVELLLKNDAEVNLCTEENESPLHVACINGNEAIVQCLLQKDAEVNLCTNDGISPLYAACQHGYQIIVDILLQNNAKVNLSEEKSPLFEACNNGHDNIVQRLLQTDVKVNSCTSGGKSPLYAACQKGHEKIVEYLLENNSDVNLCTTKGESPLYASCENGYDIIVHYLVQKDAEVNLCTKDGKSPLFAASENGHDSIVQFLLQKDADVNLCTTDGKSPLYAACRNGNKNIVQILLKRNADANICTKQWEGLLSAACKYGYYNIVDFFFKEMNNDIHFLKNRFNLLYVACKNGHYSILSLLRQNDAEVNLCLNHKRSLLLAACENGHDRIAQLLLEDVSAACICSANEDSPVCAACKNQTDTVKRELKISSRYASDKEEIVNLDLDCIDCPLLAACENGNEHIVKHLLKKGADANICKIAGHSPIFVASYKGHANIVRLILENNATKELSRDHGVRPLSSDPRKESIEIGQILLNKRVRVRKSFENIFDPLFVACYMGHLDIVKLLLDYGEEVNKCADNGVGLLFMAWRRRNQWREIDVDVLKFNGASPLYAACFKQDNNIVKLLLDNGANVNGISNVETDLVLKGDISEDFAYGEKSVSGK</sequence>
<feature type="repeat" description="ANK" evidence="3">
    <location>
        <begin position="1060"/>
        <end position="1092"/>
    </location>
</feature>
<organism evidence="7 8">
    <name type="scientific">Crassostrea virginica</name>
    <name type="common">Eastern oyster</name>
    <dbReference type="NCBI Taxonomy" id="6565"/>
    <lineage>
        <taxon>Eukaryota</taxon>
        <taxon>Metazoa</taxon>
        <taxon>Spiralia</taxon>
        <taxon>Lophotrochozoa</taxon>
        <taxon>Mollusca</taxon>
        <taxon>Bivalvia</taxon>
        <taxon>Autobranchia</taxon>
        <taxon>Pteriomorphia</taxon>
        <taxon>Ostreida</taxon>
        <taxon>Ostreoidea</taxon>
        <taxon>Ostreidae</taxon>
        <taxon>Crassostrea</taxon>
    </lineage>
</organism>
<feature type="repeat" description="ANK" evidence="3">
    <location>
        <begin position="1093"/>
        <end position="1125"/>
    </location>
</feature>
<dbReference type="Pfam" id="PF13637">
    <property type="entry name" value="Ank_4"/>
    <property type="match status" value="3"/>
</dbReference>
<keyword evidence="4" id="KW-0472">Membrane</keyword>
<feature type="repeat" description="ANK" evidence="3">
    <location>
        <begin position="1289"/>
        <end position="1321"/>
    </location>
</feature>
<feature type="repeat" description="ANK" evidence="3">
    <location>
        <begin position="830"/>
        <end position="862"/>
    </location>
</feature>
<keyword evidence="5" id="KW-0732">Signal</keyword>
<feature type="repeat" description="ANK" evidence="3">
    <location>
        <begin position="929"/>
        <end position="961"/>
    </location>
</feature>
<dbReference type="SUPFAM" id="SSF52540">
    <property type="entry name" value="P-loop containing nucleoside triphosphate hydrolases"/>
    <property type="match status" value="2"/>
</dbReference>
<dbReference type="Proteomes" id="UP000694844">
    <property type="component" value="Chromosome 7"/>
</dbReference>
<keyword evidence="2 3" id="KW-0040">ANK repeat</keyword>
<protein>
    <submittedName>
        <fullName evidence="8">Uncharacterized protein LOC111105480 isoform X3</fullName>
    </submittedName>
</protein>
<feature type="repeat" description="ANK" evidence="3">
    <location>
        <begin position="1223"/>
        <end position="1255"/>
    </location>
</feature>
<dbReference type="PROSITE" id="PS50297">
    <property type="entry name" value="ANK_REP_REGION"/>
    <property type="match status" value="18"/>
</dbReference>
<dbReference type="SMART" id="SM00248">
    <property type="entry name" value="ANK"/>
    <property type="match status" value="26"/>
</dbReference>
<feature type="repeat" description="ANK" evidence="3">
    <location>
        <begin position="1256"/>
        <end position="1288"/>
    </location>
</feature>
<evidence type="ECO:0000259" key="6">
    <source>
        <dbReference type="Pfam" id="PF20720"/>
    </source>
</evidence>
<keyword evidence="4" id="KW-0812">Transmembrane</keyword>
<dbReference type="Pfam" id="PF12796">
    <property type="entry name" value="Ank_2"/>
    <property type="match status" value="6"/>
</dbReference>
<feature type="repeat" description="ANK" evidence="3">
    <location>
        <begin position="863"/>
        <end position="895"/>
    </location>
</feature>
<dbReference type="Pfam" id="PF20720">
    <property type="entry name" value="nSTAND3"/>
    <property type="match status" value="1"/>
</dbReference>
<feature type="chain" id="PRO_5034418551" evidence="5">
    <location>
        <begin position="27"/>
        <end position="1709"/>
    </location>
</feature>
<evidence type="ECO:0000313" key="7">
    <source>
        <dbReference type="Proteomes" id="UP000694844"/>
    </source>
</evidence>
<dbReference type="GeneID" id="111105480"/>
<evidence type="ECO:0000256" key="5">
    <source>
        <dbReference type="SAM" id="SignalP"/>
    </source>
</evidence>
<dbReference type="InterPro" id="IPR027417">
    <property type="entry name" value="P-loop_NTPase"/>
</dbReference>
<dbReference type="PRINTS" id="PR01415">
    <property type="entry name" value="ANKYRIN"/>
</dbReference>
<dbReference type="PROSITE" id="PS50088">
    <property type="entry name" value="ANK_REPEAT"/>
    <property type="match status" value="18"/>
</dbReference>
<gene>
    <name evidence="8" type="primary">LOC111105480</name>
</gene>
<feature type="signal peptide" evidence="5">
    <location>
        <begin position="1"/>
        <end position="26"/>
    </location>
</feature>
<feature type="repeat" description="ANK" evidence="3">
    <location>
        <begin position="1322"/>
        <end position="1354"/>
    </location>
</feature>
<feature type="repeat" description="ANK" evidence="3">
    <location>
        <begin position="1028"/>
        <end position="1055"/>
    </location>
</feature>
<dbReference type="InterPro" id="IPR002110">
    <property type="entry name" value="Ankyrin_rpt"/>
</dbReference>
<feature type="repeat" description="ANK" evidence="3">
    <location>
        <begin position="1593"/>
        <end position="1625"/>
    </location>
</feature>
<dbReference type="InterPro" id="IPR036770">
    <property type="entry name" value="Ankyrin_rpt-contain_sf"/>
</dbReference>
<dbReference type="RefSeq" id="XP_022295507.1">
    <property type="nucleotide sequence ID" value="XM_022439799.1"/>
</dbReference>
<dbReference type="SUPFAM" id="SSF48403">
    <property type="entry name" value="Ankyrin repeat"/>
    <property type="match status" value="4"/>
</dbReference>
<feature type="transmembrane region" description="Helical" evidence="4">
    <location>
        <begin position="155"/>
        <end position="178"/>
    </location>
</feature>
<evidence type="ECO:0000256" key="2">
    <source>
        <dbReference type="ARBA" id="ARBA00023043"/>
    </source>
</evidence>
<feature type="repeat" description="ANK" evidence="3">
    <location>
        <begin position="1159"/>
        <end position="1191"/>
    </location>
</feature>
<keyword evidence="4" id="KW-1133">Transmembrane helix</keyword>
<name>A0A8B8AW66_CRAVI</name>
<reference evidence="8" key="1">
    <citation type="submission" date="2025-08" db="UniProtKB">
        <authorList>
            <consortium name="RefSeq"/>
        </authorList>
    </citation>
    <scope>IDENTIFICATION</scope>
    <source>
        <tissue evidence="8">Whole sample</tissue>
    </source>
</reference>